<name>A0A1V0SJ35_9VIRU</name>
<sequence>MAIENIEELYLEALYQNIYQNIDIIIQTYDHVLNPNYNNTTLKYINNGYNSREAYAMSFMTTILLMNTMNQ</sequence>
<dbReference type="EMBL" id="KY684109">
    <property type="protein sequence ID" value="ARF11654.1"/>
    <property type="molecule type" value="Genomic_DNA"/>
</dbReference>
<accession>A0A1V0SJ35</accession>
<organism evidence="1">
    <name type="scientific">Klosneuvirus KNV1</name>
    <dbReference type="NCBI Taxonomy" id="1977640"/>
    <lineage>
        <taxon>Viruses</taxon>
        <taxon>Varidnaviria</taxon>
        <taxon>Bamfordvirae</taxon>
        <taxon>Nucleocytoviricota</taxon>
        <taxon>Megaviricetes</taxon>
        <taxon>Imitervirales</taxon>
        <taxon>Mimiviridae</taxon>
        <taxon>Klosneuvirinae</taxon>
        <taxon>Klosneuvirus</taxon>
    </lineage>
</organism>
<gene>
    <name evidence="1" type="ORF">Klosneuvirus_2_90</name>
</gene>
<evidence type="ECO:0000313" key="1">
    <source>
        <dbReference type="EMBL" id="ARF11654.1"/>
    </source>
</evidence>
<protein>
    <submittedName>
        <fullName evidence="1">Uncharacterized protein</fullName>
    </submittedName>
</protein>
<reference evidence="1" key="1">
    <citation type="journal article" date="2017" name="Science">
        <title>Giant viruses with an expanded complement of translation system components.</title>
        <authorList>
            <person name="Schulz F."/>
            <person name="Yutin N."/>
            <person name="Ivanova N.N."/>
            <person name="Ortega D.R."/>
            <person name="Lee T.K."/>
            <person name="Vierheilig J."/>
            <person name="Daims H."/>
            <person name="Horn M."/>
            <person name="Wagner M."/>
            <person name="Jensen G.J."/>
            <person name="Kyrpides N.C."/>
            <person name="Koonin E.V."/>
            <person name="Woyke T."/>
        </authorList>
    </citation>
    <scope>NUCLEOTIDE SEQUENCE</scope>
    <source>
        <strain evidence="1">KNV1</strain>
    </source>
</reference>
<proteinExistence type="predicted"/>